<proteinExistence type="predicted"/>
<dbReference type="EMBL" id="JAGEOJ010000001">
    <property type="protein sequence ID" value="MBO2445952.1"/>
    <property type="molecule type" value="Genomic_DNA"/>
</dbReference>
<protein>
    <submittedName>
        <fullName evidence="1">Uncharacterized protein</fullName>
    </submittedName>
</protein>
<gene>
    <name evidence="1" type="ORF">J4573_02510</name>
</gene>
<evidence type="ECO:0000313" key="1">
    <source>
        <dbReference type="EMBL" id="MBO2445952.1"/>
    </source>
</evidence>
<sequence length="263" mass="28230">MAQQHGIIVLIDVANALESRTLDGNAYWFDNMKFLGSAGEGTQQLVTIVPGTYYMDGSQATEQVLNWLPAALGAIPPTVPVNYHAERAQQTDRQALEQLAALTEATGIGAGTGVERIQGEVGRRARRPRGSRSLTTGKVLDVTGQVAGTDPTAAYNYPKPVITGITGQAVDEKIMYPAQYGSPDMVYDGWYWAATVDTSRPGVYPYRMDVQLHELVERDGELVWESVNLACDSALKITAEPKVNGFTHAGLGALPVPATPPTA</sequence>
<dbReference type="RefSeq" id="WP_208253529.1">
    <property type="nucleotide sequence ID" value="NZ_JAGEOJ010000001.1"/>
</dbReference>
<organism evidence="1 2">
    <name type="scientific">Actinomadura barringtoniae</name>
    <dbReference type="NCBI Taxonomy" id="1427535"/>
    <lineage>
        <taxon>Bacteria</taxon>
        <taxon>Bacillati</taxon>
        <taxon>Actinomycetota</taxon>
        <taxon>Actinomycetes</taxon>
        <taxon>Streptosporangiales</taxon>
        <taxon>Thermomonosporaceae</taxon>
        <taxon>Actinomadura</taxon>
    </lineage>
</organism>
<accession>A0A939P6P7</accession>
<dbReference type="Proteomes" id="UP000669179">
    <property type="component" value="Unassembled WGS sequence"/>
</dbReference>
<evidence type="ECO:0000313" key="2">
    <source>
        <dbReference type="Proteomes" id="UP000669179"/>
    </source>
</evidence>
<dbReference type="AlphaFoldDB" id="A0A939P6P7"/>
<keyword evidence="2" id="KW-1185">Reference proteome</keyword>
<name>A0A939P6P7_9ACTN</name>
<reference evidence="1" key="1">
    <citation type="submission" date="2021-03" db="EMBL/GenBank/DDBJ databases">
        <authorList>
            <person name="Kanchanasin P."/>
            <person name="Saeng-In P."/>
            <person name="Phongsopitanun W."/>
            <person name="Yuki M."/>
            <person name="Kudo T."/>
            <person name="Ohkuma M."/>
            <person name="Tanasupawat S."/>
        </authorList>
    </citation>
    <scope>NUCLEOTIDE SEQUENCE</scope>
    <source>
        <strain evidence="1">GKU 128</strain>
    </source>
</reference>
<comment type="caution">
    <text evidence="1">The sequence shown here is derived from an EMBL/GenBank/DDBJ whole genome shotgun (WGS) entry which is preliminary data.</text>
</comment>